<evidence type="ECO:0000256" key="1">
    <source>
        <dbReference type="ARBA" id="ARBA00022741"/>
    </source>
</evidence>
<dbReference type="GO" id="GO:0006355">
    <property type="term" value="P:regulation of DNA-templated transcription"/>
    <property type="evidence" value="ECO:0007669"/>
    <property type="project" value="InterPro"/>
</dbReference>
<dbReference type="Pfam" id="PF25601">
    <property type="entry name" value="AAA_lid_14"/>
    <property type="match status" value="1"/>
</dbReference>
<evidence type="ECO:0000256" key="3">
    <source>
        <dbReference type="ARBA" id="ARBA00023015"/>
    </source>
</evidence>
<proteinExistence type="predicted"/>
<sequence length="473" mass="52550">MSESRVLVIDADRGRGERIGTILDFMDLTPRVVTDADELHLSRHDPQDWLAVVMGEITDAKSWKAFLDWMKRDPLHPPILALPEHHLDGPEAFGLNDANFWPLDYPIKQPQLVEHLRRASIKKMEDIADAGVPRGGPTGSSAAVQKLRRMIEQVASFDTTVLILGESGTGKEVCARAIYERSARRNGPFVAVNCGAIPAELLESELFGHEKGSFTGAITSRKGRFELAEGGTLFLDEIGDMSMPMQVKLLRVLQERSFERVGGSDTIRCNVRVIAATHRNLEEAIVKGSFREDLFYRLNVFPIEMPSLRDRREDLPELVSALTKQLEKSGRGSVRLSPEALQVLQAYPWPGNVRELSNLIERLAVLHPGGMVRARDLPARYRDGIELPEENELDAVIANESHGAVDTLPPEGIDLKDHIARIEMSLIRAALERADGVVAHAAQLLGLRRTTLVEKLRKYGLGRDGDLNLTPDS</sequence>
<dbReference type="InterPro" id="IPR002078">
    <property type="entry name" value="Sigma_54_int"/>
</dbReference>
<dbReference type="Pfam" id="PF00158">
    <property type="entry name" value="Sigma54_activat"/>
    <property type="match status" value="1"/>
</dbReference>
<protein>
    <submittedName>
        <fullName evidence="7">Transcriptional regulator</fullName>
    </submittedName>
</protein>
<evidence type="ECO:0000256" key="2">
    <source>
        <dbReference type="ARBA" id="ARBA00022840"/>
    </source>
</evidence>
<dbReference type="InterPro" id="IPR009057">
    <property type="entry name" value="Homeodomain-like_sf"/>
</dbReference>
<dbReference type="InterPro" id="IPR002197">
    <property type="entry name" value="HTH_Fis"/>
</dbReference>
<dbReference type="InterPro" id="IPR025944">
    <property type="entry name" value="Sigma_54_int_dom_CS"/>
</dbReference>
<dbReference type="SUPFAM" id="SSF52540">
    <property type="entry name" value="P-loop containing nucleoside triphosphate hydrolases"/>
    <property type="match status" value="1"/>
</dbReference>
<keyword evidence="5" id="KW-0804">Transcription</keyword>
<dbReference type="EMBL" id="FNAG01000010">
    <property type="protein sequence ID" value="SDD89838.1"/>
    <property type="molecule type" value="Genomic_DNA"/>
</dbReference>
<keyword evidence="3" id="KW-0805">Transcription regulation</keyword>
<dbReference type="Gene3D" id="3.40.50.300">
    <property type="entry name" value="P-loop containing nucleotide triphosphate hydrolases"/>
    <property type="match status" value="1"/>
</dbReference>
<organism evidence="7 8">
    <name type="scientific">Aquimonas voraii</name>
    <dbReference type="NCBI Taxonomy" id="265719"/>
    <lineage>
        <taxon>Bacteria</taxon>
        <taxon>Pseudomonadati</taxon>
        <taxon>Pseudomonadota</taxon>
        <taxon>Gammaproteobacteria</taxon>
        <taxon>Lysobacterales</taxon>
        <taxon>Lysobacteraceae</taxon>
        <taxon>Aquimonas</taxon>
    </lineage>
</organism>
<dbReference type="Pfam" id="PF02954">
    <property type="entry name" value="HTH_8"/>
    <property type="match status" value="1"/>
</dbReference>
<dbReference type="InterPro" id="IPR025943">
    <property type="entry name" value="Sigma_54_int_dom_ATP-bd_2"/>
</dbReference>
<evidence type="ECO:0000256" key="4">
    <source>
        <dbReference type="ARBA" id="ARBA00023125"/>
    </source>
</evidence>
<dbReference type="Pfam" id="PF06490">
    <property type="entry name" value="FleQ"/>
    <property type="match status" value="1"/>
</dbReference>
<feature type="domain" description="Sigma-54 factor interaction" evidence="6">
    <location>
        <begin position="137"/>
        <end position="365"/>
    </location>
</feature>
<dbReference type="Gene3D" id="3.40.50.2300">
    <property type="match status" value="1"/>
</dbReference>
<reference evidence="7 8" key="1">
    <citation type="submission" date="2016-10" db="EMBL/GenBank/DDBJ databases">
        <authorList>
            <person name="de Groot N.N."/>
        </authorList>
    </citation>
    <scope>NUCLEOTIDE SEQUENCE [LARGE SCALE GENOMIC DNA]</scope>
    <source>
        <strain evidence="7 8">DSM 16957</strain>
    </source>
</reference>
<dbReference type="OrthoDB" id="9804019at2"/>
<dbReference type="InterPro" id="IPR027417">
    <property type="entry name" value="P-loop_NTPase"/>
</dbReference>
<dbReference type="SUPFAM" id="SSF46689">
    <property type="entry name" value="Homeodomain-like"/>
    <property type="match status" value="1"/>
</dbReference>
<evidence type="ECO:0000259" key="6">
    <source>
        <dbReference type="PROSITE" id="PS50045"/>
    </source>
</evidence>
<dbReference type="PANTHER" id="PTHR32071">
    <property type="entry name" value="TRANSCRIPTIONAL REGULATORY PROTEIN"/>
    <property type="match status" value="1"/>
</dbReference>
<evidence type="ECO:0000313" key="8">
    <source>
        <dbReference type="Proteomes" id="UP000199603"/>
    </source>
</evidence>
<dbReference type="CDD" id="cd00009">
    <property type="entry name" value="AAA"/>
    <property type="match status" value="1"/>
</dbReference>
<gene>
    <name evidence="7" type="ORF">SAMN04488509_11010</name>
</gene>
<keyword evidence="2" id="KW-0067">ATP-binding</keyword>
<keyword evidence="8" id="KW-1185">Reference proteome</keyword>
<evidence type="ECO:0000313" key="7">
    <source>
        <dbReference type="EMBL" id="SDD89838.1"/>
    </source>
</evidence>
<dbReference type="SMART" id="SM00382">
    <property type="entry name" value="AAA"/>
    <property type="match status" value="1"/>
</dbReference>
<evidence type="ECO:0000256" key="5">
    <source>
        <dbReference type="ARBA" id="ARBA00023163"/>
    </source>
</evidence>
<dbReference type="PROSITE" id="PS00688">
    <property type="entry name" value="SIGMA54_INTERACT_3"/>
    <property type="match status" value="1"/>
</dbReference>
<dbReference type="InterPro" id="IPR058031">
    <property type="entry name" value="AAA_lid_NorR"/>
</dbReference>
<dbReference type="PROSITE" id="PS00676">
    <property type="entry name" value="SIGMA54_INTERACT_2"/>
    <property type="match status" value="1"/>
</dbReference>
<dbReference type="InterPro" id="IPR003593">
    <property type="entry name" value="AAA+_ATPase"/>
</dbReference>
<dbReference type="STRING" id="265719.SAMN04488509_11010"/>
<dbReference type="InterPro" id="IPR010518">
    <property type="entry name" value="FleQ"/>
</dbReference>
<dbReference type="PANTHER" id="PTHR32071:SF117">
    <property type="entry name" value="PTS-DEPENDENT DIHYDROXYACETONE KINASE OPERON REGULATORY PROTEIN-RELATED"/>
    <property type="match status" value="1"/>
</dbReference>
<name>A0A1G6YHK2_9GAMM</name>
<dbReference type="Proteomes" id="UP000199603">
    <property type="component" value="Unassembled WGS sequence"/>
</dbReference>
<keyword evidence="1" id="KW-0547">Nucleotide-binding</keyword>
<dbReference type="PRINTS" id="PR01590">
    <property type="entry name" value="HTHFIS"/>
</dbReference>
<dbReference type="GO" id="GO:0005524">
    <property type="term" value="F:ATP binding"/>
    <property type="evidence" value="ECO:0007669"/>
    <property type="project" value="UniProtKB-KW"/>
</dbReference>
<dbReference type="RefSeq" id="WP_091243953.1">
    <property type="nucleotide sequence ID" value="NZ_FNAG01000010.1"/>
</dbReference>
<dbReference type="PROSITE" id="PS50045">
    <property type="entry name" value="SIGMA54_INTERACT_4"/>
    <property type="match status" value="1"/>
</dbReference>
<dbReference type="Gene3D" id="1.10.10.60">
    <property type="entry name" value="Homeodomain-like"/>
    <property type="match status" value="1"/>
</dbReference>
<dbReference type="AlphaFoldDB" id="A0A1G6YHK2"/>
<accession>A0A1G6YHK2</accession>
<keyword evidence="4" id="KW-0238">DNA-binding</keyword>
<dbReference type="Gene3D" id="1.10.8.60">
    <property type="match status" value="1"/>
</dbReference>
<dbReference type="FunFam" id="3.40.50.300:FF:000006">
    <property type="entry name" value="DNA-binding transcriptional regulator NtrC"/>
    <property type="match status" value="1"/>
</dbReference>
<dbReference type="GO" id="GO:0043565">
    <property type="term" value="F:sequence-specific DNA binding"/>
    <property type="evidence" value="ECO:0007669"/>
    <property type="project" value="InterPro"/>
</dbReference>